<feature type="compositionally biased region" description="Basic and acidic residues" evidence="1">
    <location>
        <begin position="53"/>
        <end position="73"/>
    </location>
</feature>
<evidence type="ECO:0000256" key="1">
    <source>
        <dbReference type="SAM" id="MobiDB-lite"/>
    </source>
</evidence>
<evidence type="ECO:0000313" key="3">
    <source>
        <dbReference type="Proteomes" id="UP001286313"/>
    </source>
</evidence>
<evidence type="ECO:0000313" key="2">
    <source>
        <dbReference type="EMBL" id="KAK3867326.1"/>
    </source>
</evidence>
<protein>
    <submittedName>
        <fullName evidence="2">Uncharacterized protein</fullName>
    </submittedName>
</protein>
<dbReference type="AlphaFoldDB" id="A0AAE1F5I9"/>
<feature type="compositionally biased region" description="Low complexity" evidence="1">
    <location>
        <begin position="79"/>
        <end position="88"/>
    </location>
</feature>
<proteinExistence type="predicted"/>
<gene>
    <name evidence="2" type="ORF">Pcinc_027198</name>
</gene>
<reference evidence="2" key="1">
    <citation type="submission" date="2023-10" db="EMBL/GenBank/DDBJ databases">
        <title>Genome assemblies of two species of porcelain crab, Petrolisthes cinctipes and Petrolisthes manimaculis (Anomura: Porcellanidae).</title>
        <authorList>
            <person name="Angst P."/>
        </authorList>
    </citation>
    <scope>NUCLEOTIDE SEQUENCE</scope>
    <source>
        <strain evidence="2">PB745_01</strain>
        <tissue evidence="2">Gill</tissue>
    </source>
</reference>
<feature type="region of interest" description="Disordered" evidence="1">
    <location>
        <begin position="53"/>
        <end position="103"/>
    </location>
</feature>
<dbReference type="EMBL" id="JAWQEG010003229">
    <property type="protein sequence ID" value="KAK3867326.1"/>
    <property type="molecule type" value="Genomic_DNA"/>
</dbReference>
<accession>A0AAE1F5I9</accession>
<keyword evidence="3" id="KW-1185">Reference proteome</keyword>
<name>A0AAE1F5I9_PETCI</name>
<comment type="caution">
    <text evidence="2">The sequence shown here is derived from an EMBL/GenBank/DDBJ whole genome shotgun (WGS) entry which is preliminary data.</text>
</comment>
<dbReference type="Proteomes" id="UP001286313">
    <property type="component" value="Unassembled WGS sequence"/>
</dbReference>
<organism evidence="2 3">
    <name type="scientific">Petrolisthes cinctipes</name>
    <name type="common">Flat porcelain crab</name>
    <dbReference type="NCBI Taxonomy" id="88211"/>
    <lineage>
        <taxon>Eukaryota</taxon>
        <taxon>Metazoa</taxon>
        <taxon>Ecdysozoa</taxon>
        <taxon>Arthropoda</taxon>
        <taxon>Crustacea</taxon>
        <taxon>Multicrustacea</taxon>
        <taxon>Malacostraca</taxon>
        <taxon>Eumalacostraca</taxon>
        <taxon>Eucarida</taxon>
        <taxon>Decapoda</taxon>
        <taxon>Pleocyemata</taxon>
        <taxon>Anomura</taxon>
        <taxon>Galatheoidea</taxon>
        <taxon>Porcellanidae</taxon>
        <taxon>Petrolisthes</taxon>
    </lineage>
</organism>
<sequence>MGPGRVRLNHLTFNDLTPRLDDLAEDVQTQERKRRGGVWKGEVKVTRNARGDRRLHQEFEHHQGHPQRKREGGRTCGVRASGDRAFGGRAFGGRASGGRVSLK</sequence>